<evidence type="ECO:0000313" key="2">
    <source>
        <dbReference type="Proteomes" id="UP001162156"/>
    </source>
</evidence>
<protein>
    <submittedName>
        <fullName evidence="1">Uncharacterized protein</fullName>
    </submittedName>
</protein>
<sequence length="194" mass="22285">MYDALQHAGAIFFLECHYRLLKNITQNSITKLYEDKAKKNGILAWPLELKNPVSSLTHKKMFEYFHTDAENFLFLQMVKADILIIVNTDSIHKEIMLPWIQCALTQDCIFPIGAQSTGCRFDKKPQYRYSGCHSYDTSALNIVLGLKFKQDSSHYTYSGSVNYFEIVPQSKAVALLRELEQNSTTEGRLLPFES</sequence>
<dbReference type="Proteomes" id="UP001162156">
    <property type="component" value="Unassembled WGS sequence"/>
</dbReference>
<keyword evidence="2" id="KW-1185">Reference proteome</keyword>
<evidence type="ECO:0000313" key="1">
    <source>
        <dbReference type="EMBL" id="KAJ8938822.1"/>
    </source>
</evidence>
<dbReference type="EMBL" id="JANEYF010003153">
    <property type="protein sequence ID" value="KAJ8938822.1"/>
    <property type="molecule type" value="Genomic_DNA"/>
</dbReference>
<proteinExistence type="predicted"/>
<dbReference type="AlphaFoldDB" id="A0AAV8XIJ5"/>
<comment type="caution">
    <text evidence="1">The sequence shown here is derived from an EMBL/GenBank/DDBJ whole genome shotgun (WGS) entry which is preliminary data.</text>
</comment>
<dbReference type="PANTHER" id="PTHR31389:SF4">
    <property type="entry name" value="LD39211P"/>
    <property type="match status" value="1"/>
</dbReference>
<organism evidence="1 2">
    <name type="scientific">Rhamnusium bicolor</name>
    <dbReference type="NCBI Taxonomy" id="1586634"/>
    <lineage>
        <taxon>Eukaryota</taxon>
        <taxon>Metazoa</taxon>
        <taxon>Ecdysozoa</taxon>
        <taxon>Arthropoda</taxon>
        <taxon>Hexapoda</taxon>
        <taxon>Insecta</taxon>
        <taxon>Pterygota</taxon>
        <taxon>Neoptera</taxon>
        <taxon>Endopterygota</taxon>
        <taxon>Coleoptera</taxon>
        <taxon>Polyphaga</taxon>
        <taxon>Cucujiformia</taxon>
        <taxon>Chrysomeloidea</taxon>
        <taxon>Cerambycidae</taxon>
        <taxon>Lepturinae</taxon>
        <taxon>Rhagiini</taxon>
        <taxon>Rhamnusium</taxon>
    </lineage>
</organism>
<gene>
    <name evidence="1" type="ORF">NQ314_011312</name>
</gene>
<reference evidence="1" key="1">
    <citation type="journal article" date="2023" name="Insect Mol. Biol.">
        <title>Genome sequencing provides insights into the evolution of gene families encoding plant cell wall-degrading enzymes in longhorned beetles.</title>
        <authorList>
            <person name="Shin N.R."/>
            <person name="Okamura Y."/>
            <person name="Kirsch R."/>
            <person name="Pauchet Y."/>
        </authorList>
    </citation>
    <scope>NUCLEOTIDE SEQUENCE</scope>
    <source>
        <strain evidence="1">RBIC_L_NR</strain>
    </source>
</reference>
<accession>A0AAV8XIJ5</accession>
<dbReference type="PANTHER" id="PTHR31389">
    <property type="entry name" value="LD39211P"/>
    <property type="match status" value="1"/>
</dbReference>
<name>A0AAV8XIJ5_9CUCU</name>